<dbReference type="InterPro" id="IPR032092">
    <property type="entry name" value="PilW"/>
</dbReference>
<evidence type="ECO:0000313" key="3">
    <source>
        <dbReference type="Proteomes" id="UP000031572"/>
    </source>
</evidence>
<keyword evidence="1" id="KW-0812">Transmembrane</keyword>
<dbReference type="Proteomes" id="UP000031572">
    <property type="component" value="Unassembled WGS sequence"/>
</dbReference>
<keyword evidence="1" id="KW-1133">Transmembrane helix</keyword>
<dbReference type="EMBL" id="JWJG01000028">
    <property type="protein sequence ID" value="KIF80982.1"/>
    <property type="molecule type" value="Genomic_DNA"/>
</dbReference>
<evidence type="ECO:0000313" key="2">
    <source>
        <dbReference type="EMBL" id="KIF80982.1"/>
    </source>
</evidence>
<reference evidence="2 3" key="1">
    <citation type="submission" date="2014-12" db="EMBL/GenBank/DDBJ databases">
        <title>Denitrispirillum autotrophicum gen. nov., sp. nov., Denitrifying, Facultatively Autotrophic Bacteria Isolated from Rice Paddy Soil.</title>
        <authorList>
            <person name="Ishii S."/>
            <person name="Ashida N."/>
            <person name="Ohno H."/>
            <person name="Otsuka S."/>
            <person name="Yokota A."/>
            <person name="Senoo K."/>
        </authorList>
    </citation>
    <scope>NUCLEOTIDE SEQUENCE [LARGE SCALE GENOMIC DNA]</scope>
    <source>
        <strain evidence="2 3">TSA66</strain>
    </source>
</reference>
<gene>
    <name evidence="2" type="ORF">TSA66_09390</name>
</gene>
<evidence type="ECO:0008006" key="4">
    <source>
        <dbReference type="Google" id="ProtNLM"/>
    </source>
</evidence>
<protein>
    <recommendedName>
        <fullName evidence="4">Pilus assembly protein PilW</fullName>
    </recommendedName>
</protein>
<dbReference type="Pfam" id="PF16074">
    <property type="entry name" value="PilW"/>
    <property type="match status" value="1"/>
</dbReference>
<feature type="transmembrane region" description="Helical" evidence="1">
    <location>
        <begin position="12"/>
        <end position="37"/>
    </location>
</feature>
<dbReference type="STRING" id="709839.TSA66_09390"/>
<keyword evidence="3" id="KW-1185">Reference proteome</keyword>
<evidence type="ECO:0000256" key="1">
    <source>
        <dbReference type="SAM" id="Phobius"/>
    </source>
</evidence>
<comment type="caution">
    <text evidence="2">The sequence shown here is derived from an EMBL/GenBank/DDBJ whole genome shotgun (WGS) entry which is preliminary data.</text>
</comment>
<dbReference type="AlphaFoldDB" id="A0A0C1YKI4"/>
<accession>A0A0C1YKI4</accession>
<dbReference type="GO" id="GO:0043683">
    <property type="term" value="P:type IV pilus assembly"/>
    <property type="evidence" value="ECO:0007669"/>
    <property type="project" value="InterPro"/>
</dbReference>
<proteinExistence type="predicted"/>
<dbReference type="OrthoDB" id="8533459at2"/>
<organism evidence="2 3">
    <name type="scientific">Noviherbaspirillum autotrophicum</name>
    <dbReference type="NCBI Taxonomy" id="709839"/>
    <lineage>
        <taxon>Bacteria</taxon>
        <taxon>Pseudomonadati</taxon>
        <taxon>Pseudomonadota</taxon>
        <taxon>Betaproteobacteria</taxon>
        <taxon>Burkholderiales</taxon>
        <taxon>Oxalobacteraceae</taxon>
        <taxon>Noviherbaspirillum</taxon>
    </lineage>
</organism>
<name>A0A0C1YKI4_9BURK</name>
<keyword evidence="1" id="KW-0472">Membrane</keyword>
<dbReference type="RefSeq" id="WP_040039803.1">
    <property type="nucleotide sequence ID" value="NZ_JWJG01000028.1"/>
</dbReference>
<sequence length="353" mass="36995">MMTNHHSSIRQAGFGLVEIMVALVIGLVTTLVIMQVMTNFEGQKRTTSGNADAQTNGSIALYTIQRQVQIAGYGLPVFSHQNQPLHCAPSPTVDHDGDAATPNIGIFPISIIDGGNAAGASDQIIIHSGNSATGGIPATISNVVGNDLSVANNLGCQANDIAIVTNGTSCVMTKATAITGTTQITLANATGVMTGATLGCMTGWHEMQYQVSGNSLTENGVASVPGIVNIQAQYGISDAPNQNQVTAWVDASGATWSAPTVDNRNRIKAIRIAVVARNGLLEKDNVSAPCSSLTADSPTGLCAWAGTTDNPAPAIDLSKNQDGTDNPNWRRYRYRVFETIVPLRTMIWSSDTL</sequence>